<name>A0AAV3YX58_9GAST</name>
<dbReference type="Proteomes" id="UP000735302">
    <property type="component" value="Unassembled WGS sequence"/>
</dbReference>
<dbReference type="EMBL" id="BLXT01001596">
    <property type="protein sequence ID" value="GFN86751.1"/>
    <property type="molecule type" value="Genomic_DNA"/>
</dbReference>
<gene>
    <name evidence="2" type="ORF">PoB_001325700</name>
</gene>
<evidence type="ECO:0008006" key="4">
    <source>
        <dbReference type="Google" id="ProtNLM"/>
    </source>
</evidence>
<accession>A0AAV3YX58</accession>
<evidence type="ECO:0000256" key="1">
    <source>
        <dbReference type="SAM" id="SignalP"/>
    </source>
</evidence>
<proteinExistence type="predicted"/>
<keyword evidence="3" id="KW-1185">Reference proteome</keyword>
<evidence type="ECO:0000313" key="2">
    <source>
        <dbReference type="EMBL" id="GFN86751.1"/>
    </source>
</evidence>
<organism evidence="2 3">
    <name type="scientific">Plakobranchus ocellatus</name>
    <dbReference type="NCBI Taxonomy" id="259542"/>
    <lineage>
        <taxon>Eukaryota</taxon>
        <taxon>Metazoa</taxon>
        <taxon>Spiralia</taxon>
        <taxon>Lophotrochozoa</taxon>
        <taxon>Mollusca</taxon>
        <taxon>Gastropoda</taxon>
        <taxon>Heterobranchia</taxon>
        <taxon>Euthyneura</taxon>
        <taxon>Panpulmonata</taxon>
        <taxon>Sacoglossa</taxon>
        <taxon>Placobranchoidea</taxon>
        <taxon>Plakobranchidae</taxon>
        <taxon>Plakobranchus</taxon>
    </lineage>
</organism>
<feature type="chain" id="PRO_5043674440" description="Secreted protein" evidence="1">
    <location>
        <begin position="22"/>
        <end position="108"/>
    </location>
</feature>
<reference evidence="2 3" key="1">
    <citation type="journal article" date="2021" name="Elife">
        <title>Chloroplast acquisition without the gene transfer in kleptoplastic sea slugs, Plakobranchus ocellatus.</title>
        <authorList>
            <person name="Maeda T."/>
            <person name="Takahashi S."/>
            <person name="Yoshida T."/>
            <person name="Shimamura S."/>
            <person name="Takaki Y."/>
            <person name="Nagai Y."/>
            <person name="Toyoda A."/>
            <person name="Suzuki Y."/>
            <person name="Arimoto A."/>
            <person name="Ishii H."/>
            <person name="Satoh N."/>
            <person name="Nishiyama T."/>
            <person name="Hasebe M."/>
            <person name="Maruyama T."/>
            <person name="Minagawa J."/>
            <person name="Obokata J."/>
            <person name="Shigenobu S."/>
        </authorList>
    </citation>
    <scope>NUCLEOTIDE SEQUENCE [LARGE SCALE GENOMIC DNA]</scope>
</reference>
<protein>
    <recommendedName>
        <fullName evidence="4">Secreted protein</fullName>
    </recommendedName>
</protein>
<comment type="caution">
    <text evidence="2">The sequence shown here is derived from an EMBL/GenBank/DDBJ whole genome shotgun (WGS) entry which is preliminary data.</text>
</comment>
<evidence type="ECO:0000313" key="3">
    <source>
        <dbReference type="Proteomes" id="UP000735302"/>
    </source>
</evidence>
<feature type="signal peptide" evidence="1">
    <location>
        <begin position="1"/>
        <end position="21"/>
    </location>
</feature>
<dbReference type="AlphaFoldDB" id="A0AAV3YX58"/>
<keyword evidence="1" id="KW-0732">Signal</keyword>
<sequence length="108" mass="11881">MMMMIMTDVLVAGMMFSVVKMTAMMMKDDEVDNSDYGENNDVLGRGGSTRDNCFFNLLVCLFFHADGLNGPSRSIVCAWLWAGNLGNSYLDHALVYPQGTYNASSSSI</sequence>